<evidence type="ECO:0000256" key="4">
    <source>
        <dbReference type="SAM" id="MobiDB-lite"/>
    </source>
</evidence>
<dbReference type="InterPro" id="IPR044505">
    <property type="entry name" value="GlgX_Isoamylase_N_E_set"/>
</dbReference>
<dbReference type="Proteomes" id="UP001259803">
    <property type="component" value="Unassembled WGS sequence"/>
</dbReference>
<dbReference type="NCBIfam" id="TIGR02100">
    <property type="entry name" value="glgX_debranch"/>
    <property type="match status" value="1"/>
</dbReference>
<dbReference type="InterPro" id="IPR006047">
    <property type="entry name" value="GH13_cat_dom"/>
</dbReference>
<proteinExistence type="inferred from homology"/>
<dbReference type="Gene3D" id="2.60.40.1180">
    <property type="entry name" value="Golgi alpha-mannosidase II"/>
    <property type="match status" value="1"/>
</dbReference>
<evidence type="ECO:0000256" key="1">
    <source>
        <dbReference type="ARBA" id="ARBA00008061"/>
    </source>
</evidence>
<sequence length="700" mass="78585">MNRFPDRLEPGSPYPLGASFDGLGVNFAVFSANADKIELCLFDPQGRKELARLELREWTDEVWHGYLPNARPGLVYGFRAHGRYEPENGHRFNPNKLLLDPYARKLTGHVRWTDALHSYRVNSGRKDLSFDRRDSAAAMPKAVVEAGTFDWTGDVRPMVPWSDTIIYEAHVKGLTRLAEAVPKAERGTYAALSHPCVIAHLKQLGVTTLELLPIHAFVQDRRLQEAGLVNYWGYNTLGFFAPEQRYQSTDSGDELRIAIRRLHAAGIEVILDVVYNHTAEGSELGPTFNLRGLDNATYYRLVEDNPRYCVNDTGTGNTLDLSHPRVLQMVADSLRYWADSYHVDGFRFDLGVTLGRDGNNGFDPRSGFFDVLRQDPVLNQLKLISEPWDIGPGGYQLGNHPPGFAEWNDKYRDATRRFWRGDPGMRPEFANRLAGSADLFDRRARRPWASVNFITAHDGQPLRDVVSYEGKHNHANGEENRDGHSDNLSRNWGTEGPADDAATEALRDRVSRSMLMTLIASLGTPMLLGGDEFGRTQNGNNNAYCQDNAISWFDWEQAGSERGQAMQAFVARLIEIRKTYPLIHAGNFLHGEVEVAPGMLDIDWFDERGQNLSDEDWHNPDGRALVMRRVRRREDGDLESVLLVMNGSEDPITFHMPPPTMVRQLLIDSADPAAGERAVHETIELAAHAAAIVVGHKPVG</sequence>
<gene>
    <name evidence="6" type="primary">glgX</name>
    <name evidence="6" type="ORF">RM533_05850</name>
</gene>
<keyword evidence="7" id="KW-1185">Reference proteome</keyword>
<dbReference type="SUPFAM" id="SSF51011">
    <property type="entry name" value="Glycosyl hydrolase domain"/>
    <property type="match status" value="1"/>
</dbReference>
<dbReference type="Pfam" id="PF02922">
    <property type="entry name" value="CBM_48"/>
    <property type="match status" value="1"/>
</dbReference>
<dbReference type="InterPro" id="IPR017853">
    <property type="entry name" value="GH"/>
</dbReference>
<dbReference type="InterPro" id="IPR011837">
    <property type="entry name" value="Glycogen_debranch_GlgX"/>
</dbReference>
<reference evidence="6 7" key="1">
    <citation type="submission" date="2023-09" db="EMBL/GenBank/DDBJ databases">
        <authorList>
            <person name="Rey-Velasco X."/>
        </authorList>
    </citation>
    <scope>NUCLEOTIDE SEQUENCE [LARGE SCALE GENOMIC DNA]</scope>
    <source>
        <strain evidence="6 7">F390</strain>
    </source>
</reference>
<evidence type="ECO:0000259" key="5">
    <source>
        <dbReference type="SMART" id="SM00642"/>
    </source>
</evidence>
<dbReference type="InterPro" id="IPR014756">
    <property type="entry name" value="Ig_E-set"/>
</dbReference>
<keyword evidence="2" id="KW-0378">Hydrolase</keyword>
<dbReference type="SUPFAM" id="SSF51445">
    <property type="entry name" value="(Trans)glycosidases"/>
    <property type="match status" value="1"/>
</dbReference>
<dbReference type="InterPro" id="IPR013780">
    <property type="entry name" value="Glyco_hydro_b"/>
</dbReference>
<dbReference type="InterPro" id="IPR004193">
    <property type="entry name" value="Glyco_hydro_13_N"/>
</dbReference>
<dbReference type="CDD" id="cd11326">
    <property type="entry name" value="AmyAc_Glg_debranch"/>
    <property type="match status" value="1"/>
</dbReference>
<dbReference type="InterPro" id="IPR013783">
    <property type="entry name" value="Ig-like_fold"/>
</dbReference>
<dbReference type="PANTHER" id="PTHR43002">
    <property type="entry name" value="GLYCOGEN DEBRANCHING ENZYME"/>
    <property type="match status" value="1"/>
</dbReference>
<evidence type="ECO:0000256" key="2">
    <source>
        <dbReference type="ARBA" id="ARBA00022801"/>
    </source>
</evidence>
<feature type="domain" description="Glycosyl hydrolase family 13 catalytic" evidence="5">
    <location>
        <begin position="164"/>
        <end position="577"/>
    </location>
</feature>
<evidence type="ECO:0000256" key="3">
    <source>
        <dbReference type="ARBA" id="ARBA00023295"/>
    </source>
</evidence>
<dbReference type="Gene3D" id="3.20.20.80">
    <property type="entry name" value="Glycosidases"/>
    <property type="match status" value="1"/>
</dbReference>
<comment type="caution">
    <text evidence="6">The sequence shown here is derived from an EMBL/GenBank/DDBJ whole genome shotgun (WGS) entry which is preliminary data.</text>
</comment>
<keyword evidence="3" id="KW-0326">Glycosidase</keyword>
<name>A0ABU2ZI45_9SPHN</name>
<dbReference type="SMART" id="SM00642">
    <property type="entry name" value="Aamy"/>
    <property type="match status" value="1"/>
</dbReference>
<feature type="compositionally biased region" description="Basic and acidic residues" evidence="4">
    <location>
        <begin position="472"/>
        <end position="487"/>
    </location>
</feature>
<evidence type="ECO:0000313" key="7">
    <source>
        <dbReference type="Proteomes" id="UP001259803"/>
    </source>
</evidence>
<protein>
    <submittedName>
        <fullName evidence="6">Glycogen debranching protein GlgX</fullName>
    </submittedName>
</protein>
<dbReference type="RefSeq" id="WP_311340275.1">
    <property type="nucleotide sequence ID" value="NZ_JAVRHS010000003.1"/>
</dbReference>
<dbReference type="EMBL" id="JAVRHS010000003">
    <property type="protein sequence ID" value="MDT0575703.1"/>
    <property type="molecule type" value="Genomic_DNA"/>
</dbReference>
<comment type="similarity">
    <text evidence="1">Belongs to the glycosyl hydrolase 13 family.</text>
</comment>
<organism evidence="6 7">
    <name type="scientific">Croceicoccus esteveae</name>
    <dbReference type="NCBI Taxonomy" id="3075597"/>
    <lineage>
        <taxon>Bacteria</taxon>
        <taxon>Pseudomonadati</taxon>
        <taxon>Pseudomonadota</taxon>
        <taxon>Alphaproteobacteria</taxon>
        <taxon>Sphingomonadales</taxon>
        <taxon>Erythrobacteraceae</taxon>
        <taxon>Croceicoccus</taxon>
    </lineage>
</organism>
<dbReference type="SUPFAM" id="SSF81296">
    <property type="entry name" value="E set domains"/>
    <property type="match status" value="1"/>
</dbReference>
<evidence type="ECO:0000313" key="6">
    <source>
        <dbReference type="EMBL" id="MDT0575703.1"/>
    </source>
</evidence>
<accession>A0ABU2ZI45</accession>
<dbReference type="CDD" id="cd02856">
    <property type="entry name" value="E_set_GDE_Isoamylase_N"/>
    <property type="match status" value="1"/>
</dbReference>
<feature type="region of interest" description="Disordered" evidence="4">
    <location>
        <begin position="472"/>
        <end position="502"/>
    </location>
</feature>
<dbReference type="Gene3D" id="2.60.40.10">
    <property type="entry name" value="Immunoglobulins"/>
    <property type="match status" value="1"/>
</dbReference>